<dbReference type="PANTHER" id="PTHR13847">
    <property type="entry name" value="SARCOSINE DEHYDROGENASE-RELATED"/>
    <property type="match status" value="1"/>
</dbReference>
<dbReference type="GO" id="GO:0005737">
    <property type="term" value="C:cytoplasm"/>
    <property type="evidence" value="ECO:0007669"/>
    <property type="project" value="TreeGrafter"/>
</dbReference>
<dbReference type="Gene3D" id="3.30.9.10">
    <property type="entry name" value="D-Amino Acid Oxidase, subunit A, domain 2"/>
    <property type="match status" value="1"/>
</dbReference>
<feature type="domain" description="FAD dependent oxidoreductase" evidence="2">
    <location>
        <begin position="26"/>
        <end position="376"/>
    </location>
</feature>
<dbReference type="AlphaFoldDB" id="A0A4U7N5M9"/>
<organism evidence="3 4">
    <name type="scientific">Shimia litoralis</name>
    <dbReference type="NCBI Taxonomy" id="420403"/>
    <lineage>
        <taxon>Bacteria</taxon>
        <taxon>Pseudomonadati</taxon>
        <taxon>Pseudomonadota</taxon>
        <taxon>Alphaproteobacteria</taxon>
        <taxon>Rhodobacterales</taxon>
        <taxon>Roseobacteraceae</taxon>
    </lineage>
</organism>
<dbReference type="SUPFAM" id="SSF51905">
    <property type="entry name" value="FAD/NAD(P)-binding domain"/>
    <property type="match status" value="1"/>
</dbReference>
<dbReference type="OrthoDB" id="9806601at2"/>
<name>A0A4U7N5M9_9RHOB</name>
<evidence type="ECO:0000256" key="1">
    <source>
        <dbReference type="ARBA" id="ARBA00023002"/>
    </source>
</evidence>
<dbReference type="Gene3D" id="3.50.50.60">
    <property type="entry name" value="FAD/NAD(P)-binding domain"/>
    <property type="match status" value="1"/>
</dbReference>
<proteinExistence type="predicted"/>
<reference evidence="3 4" key="1">
    <citation type="submission" date="2019-04" db="EMBL/GenBank/DDBJ databases">
        <title>Genome sequence of Pelagicola litoralis CL-ES2.</title>
        <authorList>
            <person name="Cao J."/>
        </authorList>
    </citation>
    <scope>NUCLEOTIDE SEQUENCE [LARGE SCALE GENOMIC DNA]</scope>
    <source>
        <strain evidence="3 4">CL-ES2</strain>
    </source>
</reference>
<evidence type="ECO:0000313" key="4">
    <source>
        <dbReference type="Proteomes" id="UP000306575"/>
    </source>
</evidence>
<dbReference type="Pfam" id="PF01266">
    <property type="entry name" value="DAO"/>
    <property type="match status" value="1"/>
</dbReference>
<protein>
    <submittedName>
        <fullName evidence="3">FAD-binding oxidoreductase</fullName>
    </submittedName>
</protein>
<dbReference type="Proteomes" id="UP000306575">
    <property type="component" value="Unassembled WGS sequence"/>
</dbReference>
<dbReference type="EMBL" id="SULI01000006">
    <property type="protein sequence ID" value="TKZ21142.1"/>
    <property type="molecule type" value="Genomic_DNA"/>
</dbReference>
<evidence type="ECO:0000259" key="2">
    <source>
        <dbReference type="Pfam" id="PF01266"/>
    </source>
</evidence>
<dbReference type="PANTHER" id="PTHR13847:SF275">
    <property type="entry name" value="GAMMA-GLUTAMYLPUTRESCINE OXIDOREDUCTASE"/>
    <property type="match status" value="1"/>
</dbReference>
<dbReference type="InterPro" id="IPR006076">
    <property type="entry name" value="FAD-dep_OxRdtase"/>
</dbReference>
<accession>A0A4U7N5M9</accession>
<evidence type="ECO:0000313" key="3">
    <source>
        <dbReference type="EMBL" id="TKZ21142.1"/>
    </source>
</evidence>
<comment type="caution">
    <text evidence="3">The sequence shown here is derived from an EMBL/GenBank/DDBJ whole genome shotgun (WGS) entry which is preliminary data.</text>
</comment>
<dbReference type="InterPro" id="IPR036188">
    <property type="entry name" value="FAD/NAD-bd_sf"/>
</dbReference>
<gene>
    <name evidence="3" type="ORF">FAP39_06860</name>
</gene>
<keyword evidence="4" id="KW-1185">Reference proteome</keyword>
<sequence>MAQCLWNDTSKEYMKFNLLVGDIHVDFAIVGGGFSGCSAAIEARAQGASVALVEAQTIGHGGSGRNVGLVNAGLWLPPDAVCHSLGKSQGDRLNLALADAPDVVFDLIAKHDIQCDATRNGTLHCAHSSKGLRDLQMRFAQQQCRQAPVTLLDAAETIKRTGSSAFSGALHDARAGTIQPLSYVQGLARVAAEAGAQIFTMSPAKALSSQDGRWIVKTPQGTVYADKILIATNAYHQDIANHTPHRSTRVSYFQMATQPLPDHILQDILPNSEGCWDTALIMSSFRKDAEGRFVFGAMGQPTRLGDHIHTSWAKRMLSQRFPQLKDQPLAYLWSGDIAMTADHIPKAIAFDANALCLMGYSGRGIGPGTVLGRGAARALLAGDTSAMPLEITPAYDERFTQLKTAYYEFGARMIHAMQFR</sequence>
<dbReference type="GO" id="GO:0016491">
    <property type="term" value="F:oxidoreductase activity"/>
    <property type="evidence" value="ECO:0007669"/>
    <property type="project" value="UniProtKB-KW"/>
</dbReference>
<keyword evidence="1" id="KW-0560">Oxidoreductase</keyword>